<dbReference type="GO" id="GO:0016020">
    <property type="term" value="C:membrane"/>
    <property type="evidence" value="ECO:0007669"/>
    <property type="project" value="UniProtKB-SubCell"/>
</dbReference>
<dbReference type="Gene3D" id="1.25.40.10">
    <property type="entry name" value="Tetratricopeptide repeat domain"/>
    <property type="match status" value="1"/>
</dbReference>
<evidence type="ECO:0000256" key="2">
    <source>
        <dbReference type="ARBA" id="ARBA00022692"/>
    </source>
</evidence>
<evidence type="ECO:0000313" key="8">
    <source>
        <dbReference type="EMBL" id="CUH66221.1"/>
    </source>
</evidence>
<evidence type="ECO:0000313" key="9">
    <source>
        <dbReference type="EMBL" id="CUH72548.1"/>
    </source>
</evidence>
<evidence type="ECO:0000256" key="6">
    <source>
        <dbReference type="SAM" id="Phobius"/>
    </source>
</evidence>
<dbReference type="EMBL" id="CYSB01000026">
    <property type="protein sequence ID" value="CUH66221.1"/>
    <property type="molecule type" value="Genomic_DNA"/>
</dbReference>
<dbReference type="SUPFAM" id="SSF48452">
    <property type="entry name" value="TPR-like"/>
    <property type="match status" value="1"/>
</dbReference>
<dbReference type="InterPro" id="IPR011990">
    <property type="entry name" value="TPR-like_helical_dom_sf"/>
</dbReference>
<accession>A0A0P1FVF9</accession>
<protein>
    <submittedName>
        <fullName evidence="9">Tetratricopeptide repeat protein</fullName>
    </submittedName>
</protein>
<reference evidence="9 11" key="2">
    <citation type="submission" date="2015-09" db="EMBL/GenBank/DDBJ databases">
        <authorList>
            <consortium name="Swine Surveillance"/>
        </authorList>
    </citation>
    <scope>NUCLEOTIDE SEQUENCE [LARGE SCALE GENOMIC DNA]</scope>
    <source>
        <strain evidence="9 11">5120</strain>
    </source>
</reference>
<feature type="transmembrane region" description="Helical" evidence="6">
    <location>
        <begin position="45"/>
        <end position="63"/>
    </location>
</feature>
<evidence type="ECO:0000256" key="5">
    <source>
        <dbReference type="SAM" id="MobiDB-lite"/>
    </source>
</evidence>
<dbReference type="Proteomes" id="UP000051086">
    <property type="component" value="Unassembled WGS sequence"/>
</dbReference>
<dbReference type="InterPro" id="IPR016982">
    <property type="entry name" value="Mms48"/>
</dbReference>
<dbReference type="EMBL" id="CYSC01000033">
    <property type="protein sequence ID" value="CUH72548.1"/>
    <property type="molecule type" value="Genomic_DNA"/>
</dbReference>
<keyword evidence="4 6" id="KW-0472">Membrane</keyword>
<name>A0A0P1FVF9_9RHOB</name>
<keyword evidence="3 6" id="KW-1133">Transmembrane helix</keyword>
<organism evidence="9 11">
    <name type="scientific">Thalassovita autumnalis</name>
    <dbReference type="NCBI Taxonomy" id="2072972"/>
    <lineage>
        <taxon>Bacteria</taxon>
        <taxon>Pseudomonadati</taxon>
        <taxon>Pseudomonadota</taxon>
        <taxon>Alphaproteobacteria</taxon>
        <taxon>Rhodobacterales</taxon>
        <taxon>Roseobacteraceae</taxon>
        <taxon>Thalassovita</taxon>
    </lineage>
</organism>
<evidence type="ECO:0000256" key="1">
    <source>
        <dbReference type="ARBA" id="ARBA00004370"/>
    </source>
</evidence>
<dbReference type="InterPro" id="IPR010817">
    <property type="entry name" value="HemY_N"/>
</dbReference>
<evidence type="ECO:0000313" key="11">
    <source>
        <dbReference type="Proteomes" id="UP000051887"/>
    </source>
</evidence>
<dbReference type="Proteomes" id="UP000051887">
    <property type="component" value="Unassembled WGS sequence"/>
</dbReference>
<proteinExistence type="predicted"/>
<keyword evidence="10" id="KW-1185">Reference proteome</keyword>
<evidence type="ECO:0000259" key="7">
    <source>
        <dbReference type="Pfam" id="PF07219"/>
    </source>
</evidence>
<gene>
    <name evidence="8" type="ORF">TL5118_01652</name>
    <name evidence="9" type="ORF">TL5120_02354</name>
</gene>
<sequence length="514" mass="55280">MLWSLIKIVVFVLLVAAVTFGADYLMQIEGGVRIALMGTEITLTPLATVIGLAVLLISLWVLLKLASLTVALLKFINGDETALSRYFDRNRERKGYQALTEGMMALASGEPRVAMSKAAKAEKFLGKPELTNLLTAQAAEMAGDSKKAEEVYKRLLSDDSTRFVGVRGIMKQKLAAGEEVVARQLAEKAIALKPKHVEVQDTLLNLQTRAQDWSGARETLSLKLKQGSLPRDVHKRRDAVLALSAAKAVLDTDESAEALEAAVEANRLSPDLVPAAALAARSLIEKGQGRKAVKLLKKAWEAQPHPDLAAAFAAIAPEESPAERLKRFQPLLRLKPEHRESKLVLAELNIAAEDFPAARKALGDLISEDPDSRALTIMAAVERGEGSSDTVVKGWLARALNAPRGPQWVCTNCHNIHSDWAPVCENCQAFDTLSWQVPPAGAVDSATGVQMLPLIVGALEEAASPEAVEAAEPAQDDPAPDVADVSEAEIIPMPTDHVIDDPDTPRQAANDGSK</sequence>
<dbReference type="RefSeq" id="WP_058243745.1">
    <property type="nucleotide sequence ID" value="NZ_CYSB01000026.1"/>
</dbReference>
<feature type="domain" description="HemY N-terminal" evidence="7">
    <location>
        <begin position="30"/>
        <end position="143"/>
    </location>
</feature>
<dbReference type="PIRSF" id="PIRSF031802">
    <property type="entry name" value="UCP031802"/>
    <property type="match status" value="1"/>
</dbReference>
<feature type="region of interest" description="Disordered" evidence="5">
    <location>
        <begin position="465"/>
        <end position="514"/>
    </location>
</feature>
<dbReference type="Pfam" id="PF07219">
    <property type="entry name" value="HemY_N"/>
    <property type="match status" value="1"/>
</dbReference>
<dbReference type="OrthoDB" id="9798343at2"/>
<dbReference type="AlphaFoldDB" id="A0A0P1FVF9"/>
<evidence type="ECO:0000313" key="10">
    <source>
        <dbReference type="Proteomes" id="UP000051086"/>
    </source>
</evidence>
<reference evidence="8 10" key="1">
    <citation type="submission" date="2015-09" db="EMBL/GenBank/DDBJ databases">
        <authorList>
            <person name="Rodrigo-Torres L."/>
            <person name="Arahal D.R."/>
        </authorList>
    </citation>
    <scope>NUCLEOTIDE SEQUENCE [LARGE SCALE GENOMIC DNA]</scope>
    <source>
        <strain evidence="8 10">CECT 5118</strain>
    </source>
</reference>
<evidence type="ECO:0000256" key="3">
    <source>
        <dbReference type="ARBA" id="ARBA00022989"/>
    </source>
</evidence>
<feature type="compositionally biased region" description="Acidic residues" evidence="5">
    <location>
        <begin position="474"/>
        <end position="487"/>
    </location>
</feature>
<keyword evidence="2 6" id="KW-0812">Transmembrane</keyword>
<evidence type="ECO:0000256" key="4">
    <source>
        <dbReference type="ARBA" id="ARBA00023136"/>
    </source>
</evidence>
<comment type="subcellular location">
    <subcellularLocation>
        <location evidence="1">Membrane</location>
    </subcellularLocation>
</comment>